<evidence type="ECO:0000313" key="1">
    <source>
        <dbReference type="EMBL" id="CAF4058955.1"/>
    </source>
</evidence>
<dbReference type="Proteomes" id="UP000663874">
    <property type="component" value="Unassembled WGS sequence"/>
</dbReference>
<sequence>MCERSSLFLVEGKLILFDLLKRSLELFDLCFYLIEHYRIDNYFFEREQKRNYDYYSLYKSCKLNYNILSDLDTYLHRLYTSCRLIKSNLRSLHAARILSSNDYIVIDDEIYELIQFFQLKINKQLYEFQSIEKKQQKINKFTPTNEIINKRYHSQRMIHHSQTIESFVFLPEILNYNNNFQQINSSNNKLQLTNSQPMEEYYHILIIFRKISQFYQLLIDELYGVHIVRDSHILQPIVINIIRLLLFIADKLKQYIKINSPMIINENHFRIKENEEICRIEEKEMFTMKSKFQLIEIHPTNIDTLTSSKSANDKNIEYVRNDNHSLNIIQDDQTSSLDFDEDEFYRLANLERDD</sequence>
<gene>
    <name evidence="1" type="ORF">FNK824_LOCUS29146</name>
</gene>
<organism evidence="1 2">
    <name type="scientific">Rotaria sordida</name>
    <dbReference type="NCBI Taxonomy" id="392033"/>
    <lineage>
        <taxon>Eukaryota</taxon>
        <taxon>Metazoa</taxon>
        <taxon>Spiralia</taxon>
        <taxon>Gnathifera</taxon>
        <taxon>Rotifera</taxon>
        <taxon>Eurotatoria</taxon>
        <taxon>Bdelloidea</taxon>
        <taxon>Philodinida</taxon>
        <taxon>Philodinidae</taxon>
        <taxon>Rotaria</taxon>
    </lineage>
</organism>
<reference evidence="1" key="1">
    <citation type="submission" date="2021-02" db="EMBL/GenBank/DDBJ databases">
        <authorList>
            <person name="Nowell W R."/>
        </authorList>
    </citation>
    <scope>NUCLEOTIDE SEQUENCE</scope>
</reference>
<dbReference type="EMBL" id="CAJOBE010008332">
    <property type="protein sequence ID" value="CAF4058955.1"/>
    <property type="molecule type" value="Genomic_DNA"/>
</dbReference>
<name>A0A819SG91_9BILA</name>
<proteinExistence type="predicted"/>
<comment type="caution">
    <text evidence="1">The sequence shown here is derived from an EMBL/GenBank/DDBJ whole genome shotgun (WGS) entry which is preliminary data.</text>
</comment>
<evidence type="ECO:0000313" key="2">
    <source>
        <dbReference type="Proteomes" id="UP000663874"/>
    </source>
</evidence>
<accession>A0A819SG91</accession>
<dbReference type="AlphaFoldDB" id="A0A819SG91"/>
<protein>
    <submittedName>
        <fullName evidence="1">Uncharacterized protein</fullName>
    </submittedName>
</protein>